<dbReference type="Proteomes" id="UP000005289">
    <property type="component" value="Chromosome"/>
</dbReference>
<evidence type="ECO:0000259" key="10">
    <source>
        <dbReference type="Pfam" id="PF01909"/>
    </source>
</evidence>
<keyword evidence="6" id="KW-0547">Nucleotide-binding</keyword>
<feature type="domain" description="Polymerase nucleotidyl transferase" evidence="10">
    <location>
        <begin position="2"/>
        <end position="86"/>
    </location>
</feature>
<dbReference type="Pfam" id="PF01909">
    <property type="entry name" value="NTP_transf_2"/>
    <property type="match status" value="1"/>
</dbReference>
<reference evidence="11 12" key="1">
    <citation type="submission" date="2013-12" db="EMBL/GenBank/DDBJ databases">
        <authorList>
            <consortium name="DOE Joint Genome Institute"/>
            <person name="Muyzer G."/>
            <person name="Huntemann M."/>
            <person name="Han J."/>
            <person name="Chen A."/>
            <person name="Kyrpides N."/>
            <person name="Mavromatis K."/>
            <person name="Markowitz V."/>
            <person name="Palaniappan K."/>
            <person name="Ivanova N."/>
            <person name="Schaumberg A."/>
            <person name="Pati A."/>
            <person name="Liolios K."/>
            <person name="Nordberg H.P."/>
            <person name="Cantor M.N."/>
            <person name="Hua S.X."/>
            <person name="Woyke T."/>
        </authorList>
    </citation>
    <scope>NUCLEOTIDE SEQUENCE [LARGE SCALE GENOMIC DNA]</scope>
    <source>
        <strain evidence="11 12">ARh 1</strain>
    </source>
</reference>
<evidence type="ECO:0000256" key="2">
    <source>
        <dbReference type="ARBA" id="ARBA00022649"/>
    </source>
</evidence>
<keyword evidence="7" id="KW-0067">ATP-binding</keyword>
<evidence type="ECO:0000256" key="7">
    <source>
        <dbReference type="ARBA" id="ARBA00022840"/>
    </source>
</evidence>
<keyword evidence="2" id="KW-1277">Toxin-antitoxin system</keyword>
<dbReference type="InterPro" id="IPR043519">
    <property type="entry name" value="NT_sf"/>
</dbReference>
<protein>
    <submittedName>
        <fullName evidence="11">DNA polymerase subunit beta</fullName>
    </submittedName>
</protein>
<keyword evidence="5" id="KW-0479">Metal-binding</keyword>
<evidence type="ECO:0000256" key="8">
    <source>
        <dbReference type="ARBA" id="ARBA00022842"/>
    </source>
</evidence>
<accession>W0DID6</accession>
<comment type="cofactor">
    <cofactor evidence="1">
        <name>Mg(2+)</name>
        <dbReference type="ChEBI" id="CHEBI:18420"/>
    </cofactor>
</comment>
<dbReference type="AlphaFoldDB" id="W0DID6"/>
<dbReference type="GO" id="GO:0046872">
    <property type="term" value="F:metal ion binding"/>
    <property type="evidence" value="ECO:0007669"/>
    <property type="project" value="UniProtKB-KW"/>
</dbReference>
<dbReference type="HOGENOM" id="CLU_130257_10_3_6"/>
<keyword evidence="12" id="KW-1185">Reference proteome</keyword>
<evidence type="ECO:0000256" key="3">
    <source>
        <dbReference type="ARBA" id="ARBA00022679"/>
    </source>
</evidence>
<evidence type="ECO:0000256" key="5">
    <source>
        <dbReference type="ARBA" id="ARBA00022723"/>
    </source>
</evidence>
<dbReference type="SUPFAM" id="SSF81301">
    <property type="entry name" value="Nucleotidyltransferase"/>
    <property type="match status" value="1"/>
</dbReference>
<keyword evidence="4" id="KW-0548">Nucleotidyltransferase</keyword>
<evidence type="ECO:0000256" key="4">
    <source>
        <dbReference type="ARBA" id="ARBA00022695"/>
    </source>
</evidence>
<dbReference type="InterPro" id="IPR002934">
    <property type="entry name" value="Polymerase_NTP_transf_dom"/>
</dbReference>
<evidence type="ECO:0000313" key="11">
    <source>
        <dbReference type="EMBL" id="AHE98389.1"/>
    </source>
</evidence>
<comment type="similarity">
    <text evidence="9">Belongs to the MntA antitoxin family.</text>
</comment>
<organism evidence="11 12">
    <name type="scientific">Thioalkalivibrio paradoxus ARh 1</name>
    <dbReference type="NCBI Taxonomy" id="713585"/>
    <lineage>
        <taxon>Bacteria</taxon>
        <taxon>Pseudomonadati</taxon>
        <taxon>Pseudomonadota</taxon>
        <taxon>Gammaproteobacteria</taxon>
        <taxon>Chromatiales</taxon>
        <taxon>Ectothiorhodospiraceae</taxon>
        <taxon>Thioalkalivibrio</taxon>
    </lineage>
</organism>
<keyword evidence="8" id="KW-0460">Magnesium</keyword>
<gene>
    <name evidence="11" type="ORF">THITH_09070</name>
</gene>
<dbReference type="PANTHER" id="PTHR33571">
    <property type="entry name" value="SSL8005 PROTEIN"/>
    <property type="match status" value="1"/>
</dbReference>
<dbReference type="STRING" id="713585.THITH_09070"/>
<evidence type="ECO:0000256" key="9">
    <source>
        <dbReference type="ARBA" id="ARBA00038276"/>
    </source>
</evidence>
<dbReference type="KEGG" id="tti:THITH_09070"/>
<name>W0DID6_9GAMM</name>
<dbReference type="InterPro" id="IPR052038">
    <property type="entry name" value="Type-VII_TA_antitoxin"/>
</dbReference>
<sequence>MRRFKQARGAEFRVSRLGVFGSVARDEAGAESDVDVVFETDDPNLFRTAHLRQELEEWLGCPVDIVRLRPTMNASLRERILREARYV</sequence>
<dbReference type="PANTHER" id="PTHR33571:SF14">
    <property type="entry name" value="PROTEIN ADENYLYLTRANSFERASE MJ0435-RELATED"/>
    <property type="match status" value="1"/>
</dbReference>
<proteinExistence type="inferred from homology"/>
<dbReference type="Gene3D" id="3.30.460.10">
    <property type="entry name" value="Beta Polymerase, domain 2"/>
    <property type="match status" value="1"/>
</dbReference>
<dbReference type="GO" id="GO:0005524">
    <property type="term" value="F:ATP binding"/>
    <property type="evidence" value="ECO:0007669"/>
    <property type="project" value="UniProtKB-KW"/>
</dbReference>
<evidence type="ECO:0000256" key="1">
    <source>
        <dbReference type="ARBA" id="ARBA00001946"/>
    </source>
</evidence>
<dbReference type="GO" id="GO:0016779">
    <property type="term" value="F:nucleotidyltransferase activity"/>
    <property type="evidence" value="ECO:0007669"/>
    <property type="project" value="UniProtKB-KW"/>
</dbReference>
<dbReference type="EMBL" id="CP007029">
    <property type="protein sequence ID" value="AHE98389.1"/>
    <property type="molecule type" value="Genomic_DNA"/>
</dbReference>
<dbReference type="CDD" id="cd05403">
    <property type="entry name" value="NT_KNTase_like"/>
    <property type="match status" value="1"/>
</dbReference>
<keyword evidence="3" id="KW-0808">Transferase</keyword>
<evidence type="ECO:0000256" key="6">
    <source>
        <dbReference type="ARBA" id="ARBA00022741"/>
    </source>
</evidence>
<evidence type="ECO:0000313" key="12">
    <source>
        <dbReference type="Proteomes" id="UP000005289"/>
    </source>
</evidence>